<accession>A0A0F9JBJ4</accession>
<gene>
    <name evidence="1" type="ORF">LCGC14_1473660</name>
</gene>
<evidence type="ECO:0000313" key="1">
    <source>
        <dbReference type="EMBL" id="KKM67179.1"/>
    </source>
</evidence>
<dbReference type="EMBL" id="LAZR01010393">
    <property type="protein sequence ID" value="KKM67179.1"/>
    <property type="molecule type" value="Genomic_DNA"/>
</dbReference>
<dbReference type="AlphaFoldDB" id="A0A0F9JBJ4"/>
<comment type="caution">
    <text evidence="1">The sequence shown here is derived from an EMBL/GenBank/DDBJ whole genome shotgun (WGS) entry which is preliminary data.</text>
</comment>
<name>A0A0F9JBJ4_9ZZZZ</name>
<sequence length="121" mass="13824">MTPTEEIIEEFEKLITCPDCGSSIGLDSQCGRKPDWIGIKTLFKKALTLQREEFRKENELDKADAQILGFKHKDSGYDLKSLVGAMGLTQEEWQVLQSKYSLSHLEDEDIKEISAFLKQLK</sequence>
<protein>
    <submittedName>
        <fullName evidence="1">Uncharacterized protein</fullName>
    </submittedName>
</protein>
<reference evidence="1" key="1">
    <citation type="journal article" date="2015" name="Nature">
        <title>Complex archaea that bridge the gap between prokaryotes and eukaryotes.</title>
        <authorList>
            <person name="Spang A."/>
            <person name="Saw J.H."/>
            <person name="Jorgensen S.L."/>
            <person name="Zaremba-Niedzwiedzka K."/>
            <person name="Martijn J."/>
            <person name="Lind A.E."/>
            <person name="van Eijk R."/>
            <person name="Schleper C."/>
            <person name="Guy L."/>
            <person name="Ettema T.J."/>
        </authorList>
    </citation>
    <scope>NUCLEOTIDE SEQUENCE</scope>
</reference>
<organism evidence="1">
    <name type="scientific">marine sediment metagenome</name>
    <dbReference type="NCBI Taxonomy" id="412755"/>
    <lineage>
        <taxon>unclassified sequences</taxon>
        <taxon>metagenomes</taxon>
        <taxon>ecological metagenomes</taxon>
    </lineage>
</organism>
<proteinExistence type="predicted"/>